<dbReference type="SUPFAM" id="SSF52540">
    <property type="entry name" value="P-loop containing nucleoside triphosphate hydrolases"/>
    <property type="match status" value="1"/>
</dbReference>
<dbReference type="KEGG" id="tbs:A3L01_02295"/>
<accession>A0A2Z2MQS4</accession>
<evidence type="ECO:0000256" key="3">
    <source>
        <dbReference type="ARBA" id="ARBA00022806"/>
    </source>
</evidence>
<evidence type="ECO:0000256" key="5">
    <source>
        <dbReference type="ARBA" id="ARBA00023118"/>
    </source>
</evidence>
<keyword evidence="2" id="KW-0378">Hydrolase</keyword>
<dbReference type="PANTHER" id="PTHR47963">
    <property type="entry name" value="DEAD-BOX ATP-DEPENDENT RNA HELICASE 47, MITOCHONDRIAL"/>
    <property type="match status" value="1"/>
</dbReference>
<dbReference type="Pfam" id="PF22590">
    <property type="entry name" value="Cas3-like_C_2"/>
    <property type="match status" value="1"/>
</dbReference>
<dbReference type="GO" id="GO:0016787">
    <property type="term" value="F:hydrolase activity"/>
    <property type="evidence" value="ECO:0007669"/>
    <property type="project" value="UniProtKB-KW"/>
</dbReference>
<dbReference type="GeneID" id="33325563"/>
<evidence type="ECO:0000256" key="2">
    <source>
        <dbReference type="ARBA" id="ARBA00022801"/>
    </source>
</evidence>
<dbReference type="GO" id="GO:0005524">
    <property type="term" value="F:ATP binding"/>
    <property type="evidence" value="ECO:0007669"/>
    <property type="project" value="UniProtKB-KW"/>
</dbReference>
<sequence length="522" mass="59018">MRAYERAVKRLAEVKGFMPERRPLLEEAFRHVTSSPSPFLILQAPTGYGKTLLSFSLALHSISDASLFDRIIHVLPMRSIIEDIQKTSEEAFGFSRTKMMGSSGEFLHLFPLNVTTVDTFTWDVLKLNTKRRHLVKAGRGFGYDYLTQASILTSLIIFDEAHFLLEDDSMVTAFLAVLEFLTSQRVPIVVMTATLSEAHRELFRRYAEKNGYDFRVLSPGGDDPFVERELKKEITIEFKSGNPINFIEPGKRNAIIVNTVERAVGLYNEVCSNGSYGDTFEGRVMLIHGRMTPSHKRELIDRLREWRDKPFLLIGTQAIEAGVDFSVDVMVTDRAPVNSLLQRFGRVARHGEKRARIIVLKDAPASPYPEEKVQKTVELMEKTPVHPRVPDTYQEIVTAVHGRSVSVINKTLNRDLKRELVKLMSDPGKRATDVLNTVERLTVLGVSILRGFLVPVQVNNETVLVSPKKLLELHSSGLIELRGWDRELKGRRDAYSVAKAVALGRKVEVVFIGDYDRERGIA</sequence>
<keyword evidence="8" id="KW-1185">Reference proteome</keyword>
<dbReference type="GO" id="GO:0003724">
    <property type="term" value="F:RNA helicase activity"/>
    <property type="evidence" value="ECO:0007669"/>
    <property type="project" value="TreeGrafter"/>
</dbReference>
<dbReference type="Gene3D" id="3.40.50.300">
    <property type="entry name" value="P-loop containing nucleotide triphosphate hydrolases"/>
    <property type="match status" value="2"/>
</dbReference>
<keyword evidence="1" id="KW-0547">Nucleotide-binding</keyword>
<protein>
    <submittedName>
        <fullName evidence="7">CRISPR-associated helicase Cas3</fullName>
    </submittedName>
</protein>
<dbReference type="EMBL" id="CP015101">
    <property type="protein sequence ID" value="ASJ04248.1"/>
    <property type="molecule type" value="Genomic_DNA"/>
</dbReference>
<dbReference type="Pfam" id="PF00270">
    <property type="entry name" value="DEAD"/>
    <property type="match status" value="1"/>
</dbReference>
<dbReference type="InterPro" id="IPR050547">
    <property type="entry name" value="DEAD_box_RNA_helicases"/>
</dbReference>
<evidence type="ECO:0000259" key="6">
    <source>
        <dbReference type="PROSITE" id="PS51192"/>
    </source>
</evidence>
<dbReference type="InterPro" id="IPR027417">
    <property type="entry name" value="P-loop_NTPase"/>
</dbReference>
<dbReference type="SMART" id="SM00487">
    <property type="entry name" value="DEXDc"/>
    <property type="match status" value="1"/>
</dbReference>
<name>A0A2Z2MQS4_9EURY</name>
<dbReference type="GO" id="GO:0003723">
    <property type="term" value="F:RNA binding"/>
    <property type="evidence" value="ECO:0007669"/>
    <property type="project" value="TreeGrafter"/>
</dbReference>
<evidence type="ECO:0000256" key="4">
    <source>
        <dbReference type="ARBA" id="ARBA00022840"/>
    </source>
</evidence>
<keyword evidence="5" id="KW-0051">Antiviral defense</keyword>
<gene>
    <name evidence="7" type="ORF">A3L01_02295</name>
</gene>
<dbReference type="RefSeq" id="WP_088864276.1">
    <property type="nucleotide sequence ID" value="NZ_CP015101.1"/>
</dbReference>
<dbReference type="PANTHER" id="PTHR47963:SF9">
    <property type="entry name" value="CRISPR-ASSOCIATED ENDONUCLEASE_HELICASE CAS3"/>
    <property type="match status" value="1"/>
</dbReference>
<dbReference type="InterPro" id="IPR001650">
    <property type="entry name" value="Helicase_C-like"/>
</dbReference>
<dbReference type="InterPro" id="IPR011545">
    <property type="entry name" value="DEAD/DEAH_box_helicase_dom"/>
</dbReference>
<dbReference type="NCBIfam" id="TIGR01587">
    <property type="entry name" value="cas3_core"/>
    <property type="match status" value="1"/>
</dbReference>
<dbReference type="AlphaFoldDB" id="A0A2Z2MQS4"/>
<dbReference type="SMART" id="SM00490">
    <property type="entry name" value="HELICc"/>
    <property type="match status" value="1"/>
</dbReference>
<evidence type="ECO:0000313" key="7">
    <source>
        <dbReference type="EMBL" id="ASJ04248.1"/>
    </source>
</evidence>
<dbReference type="PROSITE" id="PS51192">
    <property type="entry name" value="HELICASE_ATP_BIND_1"/>
    <property type="match status" value="1"/>
</dbReference>
<dbReference type="InterPro" id="IPR014001">
    <property type="entry name" value="Helicase_ATP-bd"/>
</dbReference>
<keyword evidence="4" id="KW-0067">ATP-binding</keyword>
<evidence type="ECO:0000313" key="8">
    <source>
        <dbReference type="Proteomes" id="UP000250272"/>
    </source>
</evidence>
<dbReference type="GO" id="GO:0140097">
    <property type="term" value="F:catalytic activity, acting on DNA"/>
    <property type="evidence" value="ECO:0007669"/>
    <property type="project" value="UniProtKB-ARBA"/>
</dbReference>
<dbReference type="GO" id="GO:0051607">
    <property type="term" value="P:defense response to virus"/>
    <property type="evidence" value="ECO:0007669"/>
    <property type="project" value="UniProtKB-KW"/>
</dbReference>
<feature type="domain" description="Helicase ATP-binding" evidence="6">
    <location>
        <begin position="31"/>
        <end position="213"/>
    </location>
</feature>
<dbReference type="InterPro" id="IPR054712">
    <property type="entry name" value="Cas3-like_dom"/>
</dbReference>
<organism evidence="7 8">
    <name type="scientific">Thermococcus barossii</name>
    <dbReference type="NCBI Taxonomy" id="54077"/>
    <lineage>
        <taxon>Archaea</taxon>
        <taxon>Methanobacteriati</taxon>
        <taxon>Methanobacteriota</taxon>
        <taxon>Thermococci</taxon>
        <taxon>Thermococcales</taxon>
        <taxon>Thermococcaceae</taxon>
        <taxon>Thermococcus</taxon>
    </lineage>
</organism>
<proteinExistence type="predicted"/>
<reference evidence="7 8" key="1">
    <citation type="submission" date="2016-04" db="EMBL/GenBank/DDBJ databases">
        <title>Complete genome sequence of Thermococcus barossii type strain SHCK-94.</title>
        <authorList>
            <person name="Oger P.M."/>
        </authorList>
    </citation>
    <scope>NUCLEOTIDE SEQUENCE [LARGE SCALE GENOMIC DNA]</scope>
    <source>
        <strain evidence="7 8">SHCK-94</strain>
    </source>
</reference>
<dbReference type="OrthoDB" id="43851at2157"/>
<evidence type="ECO:0000256" key="1">
    <source>
        <dbReference type="ARBA" id="ARBA00022741"/>
    </source>
</evidence>
<dbReference type="Proteomes" id="UP000250272">
    <property type="component" value="Chromosome"/>
</dbReference>
<dbReference type="InterPro" id="IPR006474">
    <property type="entry name" value="Helicase_Cas3_CRISPR-ass_core"/>
</dbReference>
<keyword evidence="3" id="KW-0347">Helicase</keyword>